<dbReference type="Proteomes" id="UP001321047">
    <property type="component" value="Unassembled WGS sequence"/>
</dbReference>
<gene>
    <name evidence="2" type="ORF">OB919_14850</name>
</gene>
<name>A0AAP2Z9M9_9EURY</name>
<proteinExistence type="predicted"/>
<organism evidence="2 3">
    <name type="scientific">Natronosalvus hydrolyticus</name>
    <dbReference type="NCBI Taxonomy" id="2979988"/>
    <lineage>
        <taxon>Archaea</taxon>
        <taxon>Methanobacteriati</taxon>
        <taxon>Methanobacteriota</taxon>
        <taxon>Stenosarchaea group</taxon>
        <taxon>Halobacteria</taxon>
        <taxon>Halobacteriales</taxon>
        <taxon>Natrialbaceae</taxon>
        <taxon>Natronosalvus</taxon>
    </lineage>
</organism>
<accession>A0AAP2Z9M9</accession>
<dbReference type="InterPro" id="IPR018720">
    <property type="entry name" value="DUF2249"/>
</dbReference>
<feature type="domain" description="DUF2249" evidence="1">
    <location>
        <begin position="9"/>
        <end position="74"/>
    </location>
</feature>
<protein>
    <submittedName>
        <fullName evidence="2">DUF2249 domain-containing protein</fullName>
    </submittedName>
</protein>
<keyword evidence="3" id="KW-1185">Reference proteome</keyword>
<evidence type="ECO:0000313" key="3">
    <source>
        <dbReference type="Proteomes" id="UP001321047"/>
    </source>
</evidence>
<dbReference type="Pfam" id="PF10006">
    <property type="entry name" value="DUF2249"/>
    <property type="match status" value="1"/>
</dbReference>
<dbReference type="AlphaFoldDB" id="A0AAP2Z9M9"/>
<comment type="caution">
    <text evidence="2">The sequence shown here is derived from an EMBL/GenBank/DDBJ whole genome shotgun (WGS) entry which is preliminary data.</text>
</comment>
<dbReference type="RefSeq" id="WP_342809562.1">
    <property type="nucleotide sequence ID" value="NZ_JAOPJZ010000014.1"/>
</dbReference>
<reference evidence="2 3" key="1">
    <citation type="submission" date="2022-09" db="EMBL/GenBank/DDBJ databases">
        <title>Enrichment on poylsaccharides allowed isolation of novel metabolic and taxonomic groups of Haloarchaea.</title>
        <authorList>
            <person name="Sorokin D.Y."/>
            <person name="Elcheninov A.G."/>
            <person name="Khizhniak T.V."/>
            <person name="Kolganova T.V."/>
            <person name="Kublanov I.V."/>
        </authorList>
    </citation>
    <scope>NUCLEOTIDE SEQUENCE [LARGE SCALE GENOMIC DNA]</scope>
    <source>
        <strain evidence="2 3">AArc-curdl1</strain>
    </source>
</reference>
<sequence>MTTHDADRVLDAREVDGEPFSPIMDELDALEADETFLLINSFEPEPLYNILKQRGLSYEPTEVESGEWHVLIEHV</sequence>
<evidence type="ECO:0000313" key="2">
    <source>
        <dbReference type="EMBL" id="MCU4753242.1"/>
    </source>
</evidence>
<dbReference type="EMBL" id="JAOPJZ010000014">
    <property type="protein sequence ID" value="MCU4753242.1"/>
    <property type="molecule type" value="Genomic_DNA"/>
</dbReference>
<evidence type="ECO:0000259" key="1">
    <source>
        <dbReference type="Pfam" id="PF10006"/>
    </source>
</evidence>